<evidence type="ECO:0000256" key="7">
    <source>
        <dbReference type="ARBA" id="ARBA00041541"/>
    </source>
</evidence>
<sequence length="423" mass="45265">MGGPSVQCAGHSGSQQSRLEGSGRKQNILEGDVCSRHASALMPAEKKHSMGSGPSLLDREDVHVVIVGGGYAGMQLARNLKNKARFTLIDPKEMLYHNVGAVRSCTEPGFAKKILIPYAPTFGENFKQGAVTGIDAAGKTVLLASGETVKYSHLVLATGSTGPFPGKPPDGMTTTAEVTEKSEAVLKLVQAAKNIVIVGGGAVGTEIAGEIATDYKDKEVTLIHPRDKLVNGESSDAFQKRLKEILQGLGVKLVLGERVTNLDQLPTDRVENVTVVTDKGTEISADLVIPCTGLKVNSMAYKDSLASSMEDNGSLKVNNFFEVQGTEGIYAIGDCTNIPETKMAYRAGMHADLLAKNILAQETGGTRKEYKPDPFIMVVSVGRKAGLGQKGTSLLPEFVVRMLKARDMMTGRYWKEMGQKLPR</sequence>
<evidence type="ECO:0000256" key="8">
    <source>
        <dbReference type="ARBA" id="ARBA00042318"/>
    </source>
</evidence>
<evidence type="ECO:0000256" key="13">
    <source>
        <dbReference type="ARBA" id="ARBA00057036"/>
    </source>
</evidence>
<dbReference type="GO" id="GO:0050660">
    <property type="term" value="F:flavin adenine dinucleotide binding"/>
    <property type="evidence" value="ECO:0007669"/>
    <property type="project" value="TreeGrafter"/>
</dbReference>
<dbReference type="PANTHER" id="PTHR43735:SF3">
    <property type="entry name" value="FERROPTOSIS SUPPRESSOR PROTEIN 1"/>
    <property type="match status" value="1"/>
</dbReference>
<proteinExistence type="inferred from homology"/>
<feature type="domain" description="FAD/NAD(P)-binding" evidence="15">
    <location>
        <begin position="63"/>
        <end position="346"/>
    </location>
</feature>
<dbReference type="Pfam" id="PF07992">
    <property type="entry name" value="Pyr_redox_2"/>
    <property type="match status" value="1"/>
</dbReference>
<dbReference type="SUPFAM" id="SSF51905">
    <property type="entry name" value="FAD/NAD(P)-binding domain"/>
    <property type="match status" value="1"/>
</dbReference>
<evidence type="ECO:0000256" key="12">
    <source>
        <dbReference type="ARBA" id="ARBA00049479"/>
    </source>
</evidence>
<dbReference type="GO" id="GO:0008637">
    <property type="term" value="P:apoptotic mitochondrial changes"/>
    <property type="evidence" value="ECO:0007669"/>
    <property type="project" value="TreeGrafter"/>
</dbReference>
<evidence type="ECO:0000313" key="17">
    <source>
        <dbReference type="Proteomes" id="UP000838412"/>
    </source>
</evidence>
<evidence type="ECO:0000256" key="5">
    <source>
        <dbReference type="ARBA" id="ARBA00037027"/>
    </source>
</evidence>
<evidence type="ECO:0000259" key="15">
    <source>
        <dbReference type="Pfam" id="PF07992"/>
    </source>
</evidence>
<dbReference type="GO" id="GO:0005739">
    <property type="term" value="C:mitochondrion"/>
    <property type="evidence" value="ECO:0007669"/>
    <property type="project" value="TreeGrafter"/>
</dbReference>
<evidence type="ECO:0000256" key="6">
    <source>
        <dbReference type="ARBA" id="ARBA00040253"/>
    </source>
</evidence>
<comment type="function">
    <text evidence="13">Putative FAD-dependent oxidoreductase.</text>
</comment>
<comment type="catalytic activity">
    <reaction evidence="9">
        <text>menadione + NADH + H(+) = menadiol + NAD(+)</text>
        <dbReference type="Rhea" id="RHEA:69695"/>
        <dbReference type="ChEBI" id="CHEBI:6746"/>
        <dbReference type="ChEBI" id="CHEBI:15378"/>
        <dbReference type="ChEBI" id="CHEBI:28869"/>
        <dbReference type="ChEBI" id="CHEBI:57540"/>
        <dbReference type="ChEBI" id="CHEBI:57945"/>
    </reaction>
    <physiologicalReaction direction="left-to-right" evidence="9">
        <dbReference type="Rhea" id="RHEA:69696"/>
    </physiologicalReaction>
</comment>
<keyword evidence="3" id="KW-0274">FAD</keyword>
<dbReference type="FunFam" id="3.50.50.100:FF:000006">
    <property type="entry name" value="apoptosis-inducing factor 2"/>
    <property type="match status" value="1"/>
</dbReference>
<evidence type="ECO:0000256" key="14">
    <source>
        <dbReference type="SAM" id="MobiDB-lite"/>
    </source>
</evidence>
<comment type="catalytic activity">
    <reaction evidence="11">
        <text>phylloquinone + NADH + H(+) = phylloquinol + NAD(+)</text>
        <dbReference type="Rhea" id="RHEA:74075"/>
        <dbReference type="ChEBI" id="CHEBI:15378"/>
        <dbReference type="ChEBI" id="CHEBI:18067"/>
        <dbReference type="ChEBI" id="CHEBI:28433"/>
        <dbReference type="ChEBI" id="CHEBI:57540"/>
        <dbReference type="ChEBI" id="CHEBI:57945"/>
    </reaction>
    <physiologicalReaction direction="left-to-right" evidence="11">
        <dbReference type="Rhea" id="RHEA:74076"/>
    </physiologicalReaction>
</comment>
<evidence type="ECO:0000313" key="16">
    <source>
        <dbReference type="EMBL" id="CAH1244932.1"/>
    </source>
</evidence>
<evidence type="ECO:0000256" key="4">
    <source>
        <dbReference type="ARBA" id="ARBA00023002"/>
    </source>
</evidence>
<keyword evidence="4" id="KW-0560">Oxidoreductase</keyword>
<dbReference type="GO" id="GO:0043065">
    <property type="term" value="P:positive regulation of apoptotic process"/>
    <property type="evidence" value="ECO:0007669"/>
    <property type="project" value="TreeGrafter"/>
</dbReference>
<keyword evidence="2" id="KW-0285">Flavoprotein</keyword>
<evidence type="ECO:0000256" key="9">
    <source>
        <dbReference type="ARBA" id="ARBA00048412"/>
    </source>
</evidence>
<dbReference type="PRINTS" id="PR00368">
    <property type="entry name" value="FADPNR"/>
</dbReference>
<dbReference type="EMBL" id="OV696699">
    <property type="protein sequence ID" value="CAH1244932.1"/>
    <property type="molecule type" value="Genomic_DNA"/>
</dbReference>
<dbReference type="OrthoDB" id="3244603at2759"/>
<dbReference type="InterPro" id="IPR023753">
    <property type="entry name" value="FAD/NAD-binding_dom"/>
</dbReference>
<dbReference type="Gene3D" id="3.50.50.100">
    <property type="match status" value="1"/>
</dbReference>
<comment type="catalytic activity">
    <reaction evidence="10">
        <text>ubiquinone-10 + NADH + H(+) = ubiquinol-10 + NAD(+)</text>
        <dbReference type="Rhea" id="RHEA:61984"/>
        <dbReference type="ChEBI" id="CHEBI:15378"/>
        <dbReference type="ChEBI" id="CHEBI:46245"/>
        <dbReference type="ChEBI" id="CHEBI:57540"/>
        <dbReference type="ChEBI" id="CHEBI:57945"/>
        <dbReference type="ChEBI" id="CHEBI:64183"/>
    </reaction>
    <physiologicalReaction direction="left-to-right" evidence="10">
        <dbReference type="Rhea" id="RHEA:61985"/>
    </physiologicalReaction>
</comment>
<evidence type="ECO:0000256" key="11">
    <source>
        <dbReference type="ARBA" id="ARBA00049275"/>
    </source>
</evidence>
<reference evidence="16" key="1">
    <citation type="submission" date="2022-01" db="EMBL/GenBank/DDBJ databases">
        <authorList>
            <person name="Braso-Vives M."/>
        </authorList>
    </citation>
    <scope>NUCLEOTIDE SEQUENCE</scope>
</reference>
<gene>
    <name evidence="16" type="primary">AIFM2</name>
    <name evidence="16" type="ORF">BLAG_LOCUS7436</name>
</gene>
<comment type="catalytic activity">
    <reaction evidence="12">
        <text>menaquinone-4 + NADH + H(+) = menaquinol-4 + NAD(+)</text>
        <dbReference type="Rhea" id="RHEA:74079"/>
        <dbReference type="ChEBI" id="CHEBI:15378"/>
        <dbReference type="ChEBI" id="CHEBI:57540"/>
        <dbReference type="ChEBI" id="CHEBI:57945"/>
        <dbReference type="ChEBI" id="CHEBI:78277"/>
        <dbReference type="ChEBI" id="CHEBI:193091"/>
    </reaction>
    <physiologicalReaction direction="left-to-right" evidence="12">
        <dbReference type="Rhea" id="RHEA:74080"/>
    </physiologicalReaction>
</comment>
<dbReference type="Proteomes" id="UP000838412">
    <property type="component" value="Chromosome 14"/>
</dbReference>
<protein>
    <recommendedName>
        <fullName evidence="6">Ferroptosis suppressor protein 1</fullName>
    </recommendedName>
    <alternativeName>
        <fullName evidence="7">Apoptosis-inducing factor homologous mitochondrion-associated inducer of death</fullName>
    </alternativeName>
    <alternativeName>
        <fullName evidence="8">p53-responsive gene 3 protein</fullName>
    </alternativeName>
</protein>
<keyword evidence="17" id="KW-1185">Reference proteome</keyword>
<organism evidence="16 17">
    <name type="scientific">Branchiostoma lanceolatum</name>
    <name type="common">Common lancelet</name>
    <name type="synonym">Amphioxus lanceolatum</name>
    <dbReference type="NCBI Taxonomy" id="7740"/>
    <lineage>
        <taxon>Eukaryota</taxon>
        <taxon>Metazoa</taxon>
        <taxon>Chordata</taxon>
        <taxon>Cephalochordata</taxon>
        <taxon>Leptocardii</taxon>
        <taxon>Amphioxiformes</taxon>
        <taxon>Branchiostomatidae</taxon>
        <taxon>Branchiostoma</taxon>
    </lineage>
</organism>
<evidence type="ECO:0000256" key="1">
    <source>
        <dbReference type="ARBA" id="ARBA00006442"/>
    </source>
</evidence>
<evidence type="ECO:0000256" key="10">
    <source>
        <dbReference type="ARBA" id="ARBA00049236"/>
    </source>
</evidence>
<comment type="cofactor">
    <cofactor evidence="5">
        <name>6-hydroxy-FAD</name>
        <dbReference type="ChEBI" id="CHEBI:60470"/>
    </cofactor>
</comment>
<dbReference type="GO" id="GO:0004174">
    <property type="term" value="F:electron-transferring-flavoprotein dehydrogenase activity"/>
    <property type="evidence" value="ECO:0007669"/>
    <property type="project" value="TreeGrafter"/>
</dbReference>
<accession>A0A8J9Z039</accession>
<comment type="similarity">
    <text evidence="1">Belongs to the FAD-dependent oxidoreductase family.</text>
</comment>
<name>A0A8J9Z039_BRALA</name>
<evidence type="ECO:0000256" key="3">
    <source>
        <dbReference type="ARBA" id="ARBA00022827"/>
    </source>
</evidence>
<dbReference type="PANTHER" id="PTHR43735">
    <property type="entry name" value="APOPTOSIS-INDUCING FACTOR 1"/>
    <property type="match status" value="1"/>
</dbReference>
<feature type="region of interest" description="Disordered" evidence="14">
    <location>
        <begin position="1"/>
        <end position="23"/>
    </location>
</feature>
<dbReference type="AlphaFoldDB" id="A0A8J9Z039"/>
<evidence type="ECO:0000256" key="2">
    <source>
        <dbReference type="ARBA" id="ARBA00022630"/>
    </source>
</evidence>
<dbReference type="InterPro" id="IPR036188">
    <property type="entry name" value="FAD/NAD-bd_sf"/>
</dbReference>